<gene>
    <name evidence="2" type="ORF">AVCANL283_08900</name>
</gene>
<evidence type="ECO:0008006" key="4">
    <source>
        <dbReference type="Google" id="ProtNLM"/>
    </source>
</evidence>
<keyword evidence="1" id="KW-0472">Membrane</keyword>
<evidence type="ECO:0000313" key="3">
    <source>
        <dbReference type="Proteomes" id="UP000786183"/>
    </source>
</evidence>
<feature type="transmembrane region" description="Helical" evidence="1">
    <location>
        <begin position="118"/>
        <end position="144"/>
    </location>
</feature>
<evidence type="ECO:0000256" key="1">
    <source>
        <dbReference type="SAM" id="Phobius"/>
    </source>
</evidence>
<keyword evidence="3" id="KW-1185">Reference proteome</keyword>
<dbReference type="EMBL" id="JACGBB010000073">
    <property type="protein sequence ID" value="MBZ7988204.1"/>
    <property type="molecule type" value="Genomic_DNA"/>
</dbReference>
<keyword evidence="1" id="KW-1133">Transmembrane helix</keyword>
<name>A0ABS7WVY3_9BACT</name>
<comment type="caution">
    <text evidence="2">The sequence shown here is derived from an EMBL/GenBank/DDBJ whole genome shotgun (WGS) entry which is preliminary data.</text>
</comment>
<dbReference type="Proteomes" id="UP000786183">
    <property type="component" value="Unassembled WGS sequence"/>
</dbReference>
<sequence length="208" mass="25142">MQRDYDKEPLIIKDINTFFDFLPAFVCIIICYIAYLLTDNPSSSFYRNAFIIMPFLTLPYIRPFIKCKREIIITKNTINYLNNGEVLESIDLNSPFKIYKSFSVAHHKSQKPHEVIQILWLFLLPGTIFQYFMNFILKLFYYIFAFKLKHYKVMDSVILLQDEKIINILSIEKYYELEKYFKDSHNINIKELKIYFDKYGYIYEKIDN</sequence>
<evidence type="ECO:0000313" key="2">
    <source>
        <dbReference type="EMBL" id="MBZ7988204.1"/>
    </source>
</evidence>
<feature type="transmembrane region" description="Helical" evidence="1">
    <location>
        <begin position="21"/>
        <end position="38"/>
    </location>
</feature>
<dbReference type="RefSeq" id="WP_224325621.1">
    <property type="nucleotide sequence ID" value="NZ_JACGBB010000073.1"/>
</dbReference>
<proteinExistence type="predicted"/>
<organism evidence="2 3">
    <name type="scientific">Campylobacter canadensis</name>
    <dbReference type="NCBI Taxonomy" id="449520"/>
    <lineage>
        <taxon>Bacteria</taxon>
        <taxon>Pseudomonadati</taxon>
        <taxon>Campylobacterota</taxon>
        <taxon>Epsilonproteobacteria</taxon>
        <taxon>Campylobacterales</taxon>
        <taxon>Campylobacteraceae</taxon>
        <taxon>Campylobacter</taxon>
    </lineage>
</organism>
<reference evidence="2 3" key="1">
    <citation type="submission" date="2020-07" db="EMBL/GenBank/DDBJ databases">
        <title>Transfer of Campylobacter canadensis to the novel genus Avispirillum gen. nov., that also includes two novel species recovered from migratory waterfowl: Avispirillum anseris sp. nov. and Avispirillum brantae sp. nov.</title>
        <authorList>
            <person name="Miller W.G."/>
            <person name="Chapman M.H."/>
            <person name="Yee E."/>
            <person name="Inglis G.D."/>
        </authorList>
    </citation>
    <scope>NUCLEOTIDE SEQUENCE [LARGE SCALE GENOMIC DNA]</scope>
    <source>
        <strain evidence="2 3">L283</strain>
    </source>
</reference>
<keyword evidence="1" id="KW-0812">Transmembrane</keyword>
<protein>
    <recommendedName>
        <fullName evidence="4">RDD family protein</fullName>
    </recommendedName>
</protein>
<feature type="transmembrane region" description="Helical" evidence="1">
    <location>
        <begin position="44"/>
        <end position="61"/>
    </location>
</feature>
<accession>A0ABS7WVY3</accession>